<reference evidence="2" key="1">
    <citation type="submission" date="2018-05" db="EMBL/GenBank/DDBJ databases">
        <authorList>
            <person name="Lanie J.A."/>
            <person name="Ng W.-L."/>
            <person name="Kazmierczak K.M."/>
            <person name="Andrzejewski T.M."/>
            <person name="Davidsen T.M."/>
            <person name="Wayne K.J."/>
            <person name="Tettelin H."/>
            <person name="Glass J.I."/>
            <person name="Rusch D."/>
            <person name="Podicherti R."/>
            <person name="Tsui H.-C.T."/>
            <person name="Winkler M.E."/>
        </authorList>
    </citation>
    <scope>NUCLEOTIDE SEQUENCE</scope>
</reference>
<name>A0A382YQ90_9ZZZZ</name>
<dbReference type="InterPro" id="IPR051043">
    <property type="entry name" value="Sulfatase_Mod_Factor_Kinase"/>
</dbReference>
<sequence>LRRYFCFVGVCWLLLVSLFCDADQIETSPSSAIRSVLDMIEWIGISDGEFIMGSTEEHIENFYQESKLRSSMLERPSFEAETPQHKVYLSAYQISRHEITNAQYRVFINQTKRPKPRGYKGEDIWANSILNVDNQPVVGVTWFDAYAFA</sequence>
<dbReference type="PANTHER" id="PTHR23150:SF19">
    <property type="entry name" value="FORMYLGLYCINE-GENERATING ENZYME"/>
    <property type="match status" value="1"/>
</dbReference>
<feature type="domain" description="Sulfatase-modifying factor enzyme-like" evidence="1">
    <location>
        <begin position="41"/>
        <end position="149"/>
    </location>
</feature>
<dbReference type="SUPFAM" id="SSF56436">
    <property type="entry name" value="C-type lectin-like"/>
    <property type="match status" value="1"/>
</dbReference>
<dbReference type="EMBL" id="UINC01177634">
    <property type="protein sequence ID" value="SVD85383.1"/>
    <property type="molecule type" value="Genomic_DNA"/>
</dbReference>
<proteinExistence type="predicted"/>
<feature type="non-terminal residue" evidence="2">
    <location>
        <position position="149"/>
    </location>
</feature>
<dbReference type="InterPro" id="IPR016187">
    <property type="entry name" value="CTDL_fold"/>
</dbReference>
<dbReference type="InterPro" id="IPR042095">
    <property type="entry name" value="SUMF_sf"/>
</dbReference>
<dbReference type="Pfam" id="PF03781">
    <property type="entry name" value="FGE-sulfatase"/>
    <property type="match status" value="1"/>
</dbReference>
<accession>A0A382YQ90</accession>
<feature type="non-terminal residue" evidence="2">
    <location>
        <position position="1"/>
    </location>
</feature>
<dbReference type="Gene3D" id="3.90.1580.10">
    <property type="entry name" value="paralog of FGE (formylglycine-generating enzyme)"/>
    <property type="match status" value="1"/>
</dbReference>
<evidence type="ECO:0000259" key="1">
    <source>
        <dbReference type="Pfam" id="PF03781"/>
    </source>
</evidence>
<gene>
    <name evidence="2" type="ORF">METZ01_LOCUS438237</name>
</gene>
<dbReference type="PANTHER" id="PTHR23150">
    <property type="entry name" value="SULFATASE MODIFYING FACTOR 1, 2"/>
    <property type="match status" value="1"/>
</dbReference>
<dbReference type="InterPro" id="IPR005532">
    <property type="entry name" value="SUMF_dom"/>
</dbReference>
<organism evidence="2">
    <name type="scientific">marine metagenome</name>
    <dbReference type="NCBI Taxonomy" id="408172"/>
    <lineage>
        <taxon>unclassified sequences</taxon>
        <taxon>metagenomes</taxon>
        <taxon>ecological metagenomes</taxon>
    </lineage>
</organism>
<dbReference type="AlphaFoldDB" id="A0A382YQ90"/>
<evidence type="ECO:0000313" key="2">
    <source>
        <dbReference type="EMBL" id="SVD85383.1"/>
    </source>
</evidence>
<dbReference type="GO" id="GO:0120147">
    <property type="term" value="F:formylglycine-generating oxidase activity"/>
    <property type="evidence" value="ECO:0007669"/>
    <property type="project" value="TreeGrafter"/>
</dbReference>
<protein>
    <recommendedName>
        <fullName evidence="1">Sulfatase-modifying factor enzyme-like domain-containing protein</fullName>
    </recommendedName>
</protein>